<keyword evidence="1" id="KW-1133">Transmembrane helix</keyword>
<dbReference type="Proteomes" id="UP000663842">
    <property type="component" value="Unassembled WGS sequence"/>
</dbReference>
<feature type="transmembrane region" description="Helical" evidence="1">
    <location>
        <begin position="6"/>
        <end position="25"/>
    </location>
</feature>
<sequence>MLLLGSHIYGYCLLTFAFCLIIFEVKYPTFTNTRTDILALNNGLIIYAAPKQEENNLKLIIHPLLYSHGRIIIDYPAQFELGGSSAMNYIHCTLVTAGFNSFMHIPNLRSIPKNCSRSISSDFNLTSHDIIIIPELAYKPIVASWRSTGARVVVYMLGLHTPLAEQHHTDVIWAPSTTYTRDLYLATGKQVLFAPLERRMYEYQKTDLKGFHVTDPQTSIYIHLKSEENLVFIDNDSNFPPSLQAALEQLPLKPQVTFKVLANIPPHQVPSWFRRAKVVVDLGVIGAERINNEAALFDAIVLVANTLNGMDPTDFPIPNEFKLDSRSAPYKVGRCFDEPSLNLLRTLMQKDETFFIDCLVNYKTLLPKWRAMKELSLDLPRRYLYDEIPSFFSTRSVKFFLVTSSLEEESAVIPFALHCAVHHPLSRIEARIQNLTQFKRNHDMILKLLKEVTNLSRDWLLLSQRTENDSPTFIDESKFIISIDPRNMIVDEHLPNILLHLLNDKPSITIANSCFGSAAQIVGEVTIWESNSFGKTVPTYVSKLANMNSTIHEEQMINIYALRNNPGPINGYRLASALYATQQQKLLQSMLPLAVPRFIEVMKKFEEVYPKEYGTL</sequence>
<keyword evidence="1" id="KW-0812">Transmembrane</keyword>
<evidence type="ECO:0000313" key="4">
    <source>
        <dbReference type="Proteomes" id="UP000663866"/>
    </source>
</evidence>
<dbReference type="EMBL" id="CAJOBF010010408">
    <property type="protein sequence ID" value="CAF4290973.1"/>
    <property type="molecule type" value="Genomic_DNA"/>
</dbReference>
<evidence type="ECO:0000313" key="2">
    <source>
        <dbReference type="EMBL" id="CAF4179977.1"/>
    </source>
</evidence>
<evidence type="ECO:0000313" key="3">
    <source>
        <dbReference type="EMBL" id="CAF4290973.1"/>
    </source>
</evidence>
<proteinExistence type="predicted"/>
<dbReference type="EMBL" id="CAJOBG010006217">
    <property type="protein sequence ID" value="CAF4179977.1"/>
    <property type="molecule type" value="Genomic_DNA"/>
</dbReference>
<accession>A0A819ZUW4</accession>
<dbReference type="Proteomes" id="UP000663866">
    <property type="component" value="Unassembled WGS sequence"/>
</dbReference>
<name>A0A819ZUW4_9BILA</name>
<reference evidence="2" key="1">
    <citation type="submission" date="2021-02" db="EMBL/GenBank/DDBJ databases">
        <authorList>
            <person name="Nowell W R."/>
        </authorList>
    </citation>
    <scope>NUCLEOTIDE SEQUENCE</scope>
</reference>
<protein>
    <submittedName>
        <fullName evidence="2">Uncharacterized protein</fullName>
    </submittedName>
</protein>
<evidence type="ECO:0000256" key="1">
    <source>
        <dbReference type="SAM" id="Phobius"/>
    </source>
</evidence>
<keyword evidence="4" id="KW-1185">Reference proteome</keyword>
<organism evidence="2 4">
    <name type="scientific">Rotaria magnacalcarata</name>
    <dbReference type="NCBI Taxonomy" id="392030"/>
    <lineage>
        <taxon>Eukaryota</taxon>
        <taxon>Metazoa</taxon>
        <taxon>Spiralia</taxon>
        <taxon>Gnathifera</taxon>
        <taxon>Rotifera</taxon>
        <taxon>Eurotatoria</taxon>
        <taxon>Bdelloidea</taxon>
        <taxon>Philodinida</taxon>
        <taxon>Philodinidae</taxon>
        <taxon>Rotaria</taxon>
    </lineage>
</organism>
<dbReference type="AlphaFoldDB" id="A0A819ZUW4"/>
<keyword evidence="1" id="KW-0472">Membrane</keyword>
<comment type="caution">
    <text evidence="2">The sequence shown here is derived from an EMBL/GenBank/DDBJ whole genome shotgun (WGS) entry which is preliminary data.</text>
</comment>
<gene>
    <name evidence="2" type="ORF">OVN521_LOCUS25219</name>
    <name evidence="3" type="ORF">UXM345_LOCUS32874</name>
</gene>